<keyword evidence="2" id="KW-1003">Cell membrane</keyword>
<dbReference type="CDD" id="cd06581">
    <property type="entry name" value="TM_PBP1_LivM_like"/>
    <property type="match status" value="1"/>
</dbReference>
<evidence type="ECO:0000256" key="5">
    <source>
        <dbReference type="ARBA" id="ARBA00023136"/>
    </source>
</evidence>
<feature type="transmembrane region" description="Helical" evidence="6">
    <location>
        <begin position="44"/>
        <end position="61"/>
    </location>
</feature>
<sequence>MTRNLKTGLFSAVLLMLISYPILGLKLSVVGIRLQVEGASAETLWIIGGAALAILLWHLLLRDRLLGSGLAKAALPSLPEGFKHSMTLPHVQRWIMFGLLVIALVWPFFGTRAAVDIATLMLIYIMLGVGLNIVVGLAGLLDLGYVGFYAVGAYTYAMLAEYAGFGFWTALPIAGLTAATFGFLLGFPVLRLRGDYLAIVTLGFGEIIRIMLRNLTEYTGGPNGISVANENKPTLFGISFERRVPEGVQTLHDLLGTSYNSMYKVIFLYLIALLLVVLALFVINRLMRMPIGRAWEALREDEIACRALGLNPTTVKLSAFTIGASFAGFAGCFFAARQGLVTPESFTFIESAMILAIVVLGGMGSQLGIIFAAAVMVMLQEIRDFNEYRMLIFGLTMILMMIWRPQGLIPMQRPHLELKP</sequence>
<comment type="caution">
    <text evidence="8">The sequence shown here is derived from an EMBL/GenBank/DDBJ whole genome shotgun (WGS) entry which is preliminary data.</text>
</comment>
<evidence type="ECO:0000256" key="2">
    <source>
        <dbReference type="ARBA" id="ARBA00022475"/>
    </source>
</evidence>
<name>A0A917V1I2_9PSED</name>
<evidence type="ECO:0000256" key="3">
    <source>
        <dbReference type="ARBA" id="ARBA00022692"/>
    </source>
</evidence>
<keyword evidence="9" id="KW-1185">Reference proteome</keyword>
<dbReference type="Pfam" id="PF11862">
    <property type="entry name" value="DUF3382"/>
    <property type="match status" value="1"/>
</dbReference>
<feature type="transmembrane region" description="Helical" evidence="6">
    <location>
        <begin position="165"/>
        <end position="187"/>
    </location>
</feature>
<dbReference type="Pfam" id="PF02653">
    <property type="entry name" value="BPD_transp_2"/>
    <property type="match status" value="1"/>
</dbReference>
<dbReference type="RefSeq" id="WP_188985601.1">
    <property type="nucleotide sequence ID" value="NZ_BMPO01000010.1"/>
</dbReference>
<reference evidence="8" key="2">
    <citation type="submission" date="2020-09" db="EMBL/GenBank/DDBJ databases">
        <authorList>
            <person name="Sun Q."/>
            <person name="Ohkuma M."/>
        </authorList>
    </citation>
    <scope>NUCLEOTIDE SEQUENCE</scope>
    <source>
        <strain evidence="8">JCM 30078</strain>
    </source>
</reference>
<evidence type="ECO:0000313" key="9">
    <source>
        <dbReference type="Proteomes" id="UP000635983"/>
    </source>
</evidence>
<protein>
    <submittedName>
        <fullName evidence="8">High-affinity branched-chain amino acid transport system permease protein BraE</fullName>
    </submittedName>
</protein>
<dbReference type="GO" id="GO:0005886">
    <property type="term" value="C:plasma membrane"/>
    <property type="evidence" value="ECO:0007669"/>
    <property type="project" value="UniProtKB-SubCell"/>
</dbReference>
<dbReference type="AlphaFoldDB" id="A0A917V1I2"/>
<feature type="domain" description="High-affinity branched-chain amino acid transport system permease LivHM N-terminal" evidence="7">
    <location>
        <begin position="3"/>
        <end position="106"/>
    </location>
</feature>
<feature type="transmembrane region" description="Helical" evidence="6">
    <location>
        <begin position="12"/>
        <end position="32"/>
    </location>
</feature>
<evidence type="ECO:0000313" key="8">
    <source>
        <dbReference type="EMBL" id="GGK08413.1"/>
    </source>
</evidence>
<dbReference type="PANTHER" id="PTHR30482:SF20">
    <property type="entry name" value="HIGH-AFFINITY BRANCHED-CHAIN AMINO ACID TRANSPORT SYSTEM PERMEASE PROTEIN LIVM"/>
    <property type="match status" value="1"/>
</dbReference>
<feature type="transmembrane region" description="Helical" evidence="6">
    <location>
        <begin position="91"/>
        <end position="109"/>
    </location>
</feature>
<reference evidence="8" key="1">
    <citation type="journal article" date="2014" name="Int. J. Syst. Evol. Microbiol.">
        <title>Complete genome sequence of Corynebacterium casei LMG S-19264T (=DSM 44701T), isolated from a smear-ripened cheese.</title>
        <authorList>
            <consortium name="US DOE Joint Genome Institute (JGI-PGF)"/>
            <person name="Walter F."/>
            <person name="Albersmeier A."/>
            <person name="Kalinowski J."/>
            <person name="Ruckert C."/>
        </authorList>
    </citation>
    <scope>NUCLEOTIDE SEQUENCE</scope>
    <source>
        <strain evidence="8">JCM 30078</strain>
    </source>
</reference>
<keyword evidence="4 6" id="KW-1133">Transmembrane helix</keyword>
<dbReference type="EMBL" id="BMPO01000010">
    <property type="protein sequence ID" value="GGK08413.1"/>
    <property type="molecule type" value="Genomic_DNA"/>
</dbReference>
<keyword evidence="5 6" id="KW-0472">Membrane</keyword>
<dbReference type="Proteomes" id="UP000635983">
    <property type="component" value="Unassembled WGS sequence"/>
</dbReference>
<comment type="subcellular location">
    <subcellularLocation>
        <location evidence="1">Cell inner membrane</location>
        <topology evidence="1">Multi-pass membrane protein</topology>
    </subcellularLocation>
</comment>
<dbReference type="NCBIfam" id="NF008450">
    <property type="entry name" value="PRK11301.1"/>
    <property type="match status" value="1"/>
</dbReference>
<evidence type="ECO:0000256" key="1">
    <source>
        <dbReference type="ARBA" id="ARBA00004429"/>
    </source>
</evidence>
<accession>A0A917V1I2</accession>
<organism evidence="8 9">
    <name type="scientific">Pseudomonas matsuisoli</name>
    <dbReference type="NCBI Taxonomy" id="1515666"/>
    <lineage>
        <taxon>Bacteria</taxon>
        <taxon>Pseudomonadati</taxon>
        <taxon>Pseudomonadota</taxon>
        <taxon>Gammaproteobacteria</taxon>
        <taxon>Pseudomonadales</taxon>
        <taxon>Pseudomonadaceae</taxon>
        <taxon>Pseudomonas</taxon>
    </lineage>
</organism>
<dbReference type="InterPro" id="IPR043428">
    <property type="entry name" value="LivM-like"/>
</dbReference>
<proteinExistence type="predicted"/>
<feature type="transmembrane region" description="Helical" evidence="6">
    <location>
        <begin position="121"/>
        <end position="145"/>
    </location>
</feature>
<dbReference type="GO" id="GO:0015658">
    <property type="term" value="F:branched-chain amino acid transmembrane transporter activity"/>
    <property type="evidence" value="ECO:0007669"/>
    <property type="project" value="InterPro"/>
</dbReference>
<evidence type="ECO:0000259" key="7">
    <source>
        <dbReference type="Pfam" id="PF11862"/>
    </source>
</evidence>
<dbReference type="PANTHER" id="PTHR30482">
    <property type="entry name" value="HIGH-AFFINITY BRANCHED-CHAIN AMINO ACID TRANSPORT SYSTEM PERMEASE"/>
    <property type="match status" value="1"/>
</dbReference>
<evidence type="ECO:0000256" key="4">
    <source>
        <dbReference type="ARBA" id="ARBA00022989"/>
    </source>
</evidence>
<feature type="transmembrane region" description="Helical" evidence="6">
    <location>
        <begin position="391"/>
        <end position="409"/>
    </location>
</feature>
<feature type="transmembrane region" description="Helical" evidence="6">
    <location>
        <begin position="262"/>
        <end position="283"/>
    </location>
</feature>
<keyword evidence="3 6" id="KW-0812">Transmembrane</keyword>
<evidence type="ECO:0000256" key="6">
    <source>
        <dbReference type="SAM" id="Phobius"/>
    </source>
</evidence>
<dbReference type="InterPro" id="IPR001851">
    <property type="entry name" value="ABC_transp_permease"/>
</dbReference>
<gene>
    <name evidence="8" type="primary">braE</name>
    <name evidence="8" type="ORF">GCM10009304_38130</name>
</gene>
<feature type="transmembrane region" description="Helical" evidence="6">
    <location>
        <begin position="352"/>
        <end position="379"/>
    </location>
</feature>
<dbReference type="InterPro" id="IPR021807">
    <property type="entry name" value="LivHM_N"/>
</dbReference>
<feature type="transmembrane region" description="Helical" evidence="6">
    <location>
        <begin position="317"/>
        <end position="340"/>
    </location>
</feature>